<protein>
    <submittedName>
        <fullName evidence="1">Putative thioredoxin</fullName>
    </submittedName>
</protein>
<dbReference type="Pfam" id="PF14561">
    <property type="entry name" value="TPR_20"/>
    <property type="match status" value="1"/>
</dbReference>
<keyword evidence="2" id="KW-1185">Reference proteome</keyword>
<gene>
    <name evidence="1" type="ORF">SAMN05216219_1019</name>
</gene>
<evidence type="ECO:0000313" key="1">
    <source>
        <dbReference type="EMBL" id="SFN52926.1"/>
    </source>
</evidence>
<sequence>MSGMQPAAEHLRGAIDLSSLVNRGTAPGGPATPAATSAPGAAASSGGAVIDVPSLVLEGSDANFSQFLDLSMQVPVLVDLYAGAPTPGLSQIVESYGGRLLLVTVDVTTSVQLRQAFQVQSVPAAVALIGGRPLQLFAGALPEDQVRQVLEQVLQAAAQSGVTGTASATAPADDTEPVEPPLPPLHAEAYDAIEQGDYPRAITAYQTAIAQNPTDKMAVAGLAQVSLLHRLQGKTIDEIRAAAAAGPTELDAQLDVADLDLSGGHVEDAFDRLLTLFETADADDRNTIRTRLLELFEVAGLDDPRVVRARARLTNLLF</sequence>
<reference evidence="2" key="1">
    <citation type="submission" date="2016-10" db="EMBL/GenBank/DDBJ databases">
        <authorList>
            <person name="Varghese N."/>
            <person name="Submissions S."/>
        </authorList>
    </citation>
    <scope>NUCLEOTIDE SEQUENCE [LARGE SCALE GENOMIC DNA]</scope>
    <source>
        <strain evidence="2">CGMCC 1.11101</strain>
    </source>
</reference>
<dbReference type="OrthoDB" id="5181746at2"/>
<dbReference type="EMBL" id="FOVM01000002">
    <property type="protein sequence ID" value="SFN52926.1"/>
    <property type="molecule type" value="Genomic_DNA"/>
</dbReference>
<dbReference type="AlphaFoldDB" id="A0A1I4ZRN0"/>
<dbReference type="InterPro" id="IPR011990">
    <property type="entry name" value="TPR-like_helical_dom_sf"/>
</dbReference>
<organism evidence="1 2">
    <name type="scientific">Mycetocola miduiensis</name>
    <dbReference type="NCBI Taxonomy" id="995034"/>
    <lineage>
        <taxon>Bacteria</taxon>
        <taxon>Bacillati</taxon>
        <taxon>Actinomycetota</taxon>
        <taxon>Actinomycetes</taxon>
        <taxon>Micrococcales</taxon>
        <taxon>Microbacteriaceae</taxon>
        <taxon>Mycetocola</taxon>
    </lineage>
</organism>
<dbReference type="Proteomes" id="UP000198867">
    <property type="component" value="Unassembled WGS sequence"/>
</dbReference>
<dbReference type="SUPFAM" id="SSF48452">
    <property type="entry name" value="TPR-like"/>
    <property type="match status" value="1"/>
</dbReference>
<proteinExistence type="predicted"/>
<dbReference type="STRING" id="995034.SAMN05216219_1019"/>
<dbReference type="InterPro" id="IPR036249">
    <property type="entry name" value="Thioredoxin-like_sf"/>
</dbReference>
<dbReference type="SUPFAM" id="SSF52833">
    <property type="entry name" value="Thioredoxin-like"/>
    <property type="match status" value="1"/>
</dbReference>
<name>A0A1I4ZRN0_9MICO</name>
<dbReference type="RefSeq" id="WP_090709393.1">
    <property type="nucleotide sequence ID" value="NZ_FOVM01000002.1"/>
</dbReference>
<dbReference type="CDD" id="cd02956">
    <property type="entry name" value="ybbN"/>
    <property type="match status" value="1"/>
</dbReference>
<accession>A0A1I4ZRN0</accession>
<evidence type="ECO:0000313" key="2">
    <source>
        <dbReference type="Proteomes" id="UP000198867"/>
    </source>
</evidence>
<dbReference type="Gene3D" id="3.40.30.10">
    <property type="entry name" value="Glutaredoxin"/>
    <property type="match status" value="1"/>
</dbReference>
<dbReference type="Gene3D" id="1.25.40.10">
    <property type="entry name" value="Tetratricopeptide repeat domain"/>
    <property type="match status" value="1"/>
</dbReference>